<feature type="transmembrane region" description="Helical" evidence="10">
    <location>
        <begin position="73"/>
        <end position="92"/>
    </location>
</feature>
<evidence type="ECO:0000256" key="9">
    <source>
        <dbReference type="ARBA" id="ARBA00023160"/>
    </source>
</evidence>
<feature type="transmembrane region" description="Helical" evidence="10">
    <location>
        <begin position="218"/>
        <end position="238"/>
    </location>
</feature>
<evidence type="ECO:0000256" key="8">
    <source>
        <dbReference type="ARBA" id="ARBA00023136"/>
    </source>
</evidence>
<dbReference type="GeneID" id="8231782"/>
<dbReference type="InterPro" id="IPR002076">
    <property type="entry name" value="ELO_fam"/>
</dbReference>
<gene>
    <name evidence="12" type="primary">8231782</name>
    <name evidence="11" type="ORF">Phum_PHUM336650</name>
</gene>
<evidence type="ECO:0000313" key="11">
    <source>
        <dbReference type="EMBL" id="EEB14961.1"/>
    </source>
</evidence>
<dbReference type="OMA" id="FIMKEVA"/>
<dbReference type="PANTHER" id="PTHR11157:SF126">
    <property type="entry name" value="ELONGATION OF VERY LONG CHAIN FATTY ACIDS PROTEIN"/>
    <property type="match status" value="1"/>
</dbReference>
<accession>E0VNK5</accession>
<dbReference type="eggNOG" id="KOG3071">
    <property type="taxonomic scope" value="Eukaryota"/>
</dbReference>
<dbReference type="STRING" id="121224.E0VNK5"/>
<comment type="subcellular location">
    <subcellularLocation>
        <location evidence="1">Membrane</location>
        <topology evidence="1">Multi-pass membrane protein</topology>
    </subcellularLocation>
</comment>
<comment type="catalytic activity">
    <reaction evidence="10">
        <text>a very-long-chain acyl-CoA + malonyl-CoA + H(+) = a very-long-chain 3-oxoacyl-CoA + CO2 + CoA</text>
        <dbReference type="Rhea" id="RHEA:32727"/>
        <dbReference type="ChEBI" id="CHEBI:15378"/>
        <dbReference type="ChEBI" id="CHEBI:16526"/>
        <dbReference type="ChEBI" id="CHEBI:57287"/>
        <dbReference type="ChEBI" id="CHEBI:57384"/>
        <dbReference type="ChEBI" id="CHEBI:90725"/>
        <dbReference type="ChEBI" id="CHEBI:90736"/>
        <dbReference type="EC" id="2.3.1.199"/>
    </reaction>
</comment>
<evidence type="ECO:0000256" key="4">
    <source>
        <dbReference type="ARBA" id="ARBA00022692"/>
    </source>
</evidence>
<keyword evidence="9 10" id="KW-0275">Fatty acid biosynthesis</keyword>
<organism>
    <name type="scientific">Pediculus humanus subsp. corporis</name>
    <name type="common">Body louse</name>
    <dbReference type="NCBI Taxonomy" id="121224"/>
    <lineage>
        <taxon>Eukaryota</taxon>
        <taxon>Metazoa</taxon>
        <taxon>Ecdysozoa</taxon>
        <taxon>Arthropoda</taxon>
        <taxon>Hexapoda</taxon>
        <taxon>Insecta</taxon>
        <taxon>Pterygota</taxon>
        <taxon>Neoptera</taxon>
        <taxon>Paraneoptera</taxon>
        <taxon>Psocodea</taxon>
        <taxon>Troctomorpha</taxon>
        <taxon>Phthiraptera</taxon>
        <taxon>Anoplura</taxon>
        <taxon>Pediculidae</taxon>
        <taxon>Pediculus</taxon>
    </lineage>
</organism>
<evidence type="ECO:0000256" key="6">
    <source>
        <dbReference type="ARBA" id="ARBA00022989"/>
    </source>
</evidence>
<dbReference type="RefSeq" id="XP_002427699.1">
    <property type="nucleotide sequence ID" value="XM_002427654.1"/>
</dbReference>
<keyword evidence="2 10" id="KW-0444">Lipid biosynthesis</keyword>
<evidence type="ECO:0000256" key="2">
    <source>
        <dbReference type="ARBA" id="ARBA00022516"/>
    </source>
</evidence>
<dbReference type="OrthoDB" id="434092at2759"/>
<dbReference type="EMBL" id="DS235340">
    <property type="protein sequence ID" value="EEB14961.1"/>
    <property type="molecule type" value="Genomic_DNA"/>
</dbReference>
<keyword evidence="4 10" id="KW-0812">Transmembrane</keyword>
<keyword evidence="5 10" id="KW-0276">Fatty acid metabolism</keyword>
<dbReference type="GO" id="GO:0009922">
    <property type="term" value="F:fatty acid elongase activity"/>
    <property type="evidence" value="ECO:0007669"/>
    <property type="project" value="UniProtKB-EC"/>
</dbReference>
<keyword evidence="13" id="KW-1185">Reference proteome</keyword>
<keyword evidence="7 10" id="KW-0443">Lipid metabolism</keyword>
<sequence length="330" mass="39083">MNVIKIDNFSDIYKYYEEKLNEFLRSYLGETDPRTSQWLFTKSPIPLLSVFFLYYAIAFFGPKFMKYRKPLEMRLILMIYNVGQIWLSSFIMKEVASSSWWYHISKYVDLLDTLFFVLRKKTKQMSFLHLFHHSTMLFNSYLGMLYIPGGQAIVSTFLNSFVHVIMYWYYLLSAVGPRFHKFLWWKKYLTILQLTQFITVLAHVFLGSISGCEVPRWLKFYVICYVSVLIVLFLNFYLSSYKRMSLLKAVGCVCFQNHLKKIQNENNENITTLLPDENTYETIESTKLQEIGKRENIKTKSPFTLVGRMPGQSFSEKFSGDFTIEKNKNI</sequence>
<dbReference type="AlphaFoldDB" id="E0VNK5"/>
<dbReference type="Proteomes" id="UP000009046">
    <property type="component" value="Unassembled WGS sequence"/>
</dbReference>
<dbReference type="GO" id="GO:0042761">
    <property type="term" value="P:very long-chain fatty acid biosynthetic process"/>
    <property type="evidence" value="ECO:0007669"/>
    <property type="project" value="TreeGrafter"/>
</dbReference>
<dbReference type="GO" id="GO:0034626">
    <property type="term" value="P:fatty acid elongation, polyunsaturated fatty acid"/>
    <property type="evidence" value="ECO:0007669"/>
    <property type="project" value="TreeGrafter"/>
</dbReference>
<dbReference type="VEuPathDB" id="VectorBase:PHUM336650"/>
<dbReference type="GO" id="GO:0034625">
    <property type="term" value="P:fatty acid elongation, monounsaturated fatty acid"/>
    <property type="evidence" value="ECO:0007669"/>
    <property type="project" value="TreeGrafter"/>
</dbReference>
<evidence type="ECO:0000256" key="1">
    <source>
        <dbReference type="ARBA" id="ARBA00004141"/>
    </source>
</evidence>
<dbReference type="CTD" id="8231782"/>
<proteinExistence type="inferred from homology"/>
<evidence type="ECO:0000256" key="3">
    <source>
        <dbReference type="ARBA" id="ARBA00022679"/>
    </source>
</evidence>
<dbReference type="HOGENOM" id="CLU_842809_0_0_1"/>
<dbReference type="GO" id="GO:0030148">
    <property type="term" value="P:sphingolipid biosynthetic process"/>
    <property type="evidence" value="ECO:0007669"/>
    <property type="project" value="TreeGrafter"/>
</dbReference>
<dbReference type="EnsemblMetazoa" id="PHUM336650-RA">
    <property type="protein sequence ID" value="PHUM336650-PA"/>
    <property type="gene ID" value="PHUM336650"/>
</dbReference>
<name>E0VNK5_PEDHC</name>
<dbReference type="EMBL" id="AAZO01003915">
    <property type="status" value="NOT_ANNOTATED_CDS"/>
    <property type="molecule type" value="Genomic_DNA"/>
</dbReference>
<protein>
    <recommendedName>
        <fullName evidence="10">Elongation of very long chain fatty acids protein</fullName>
        <ecNumber evidence="10">2.3.1.199</ecNumber>
    </recommendedName>
    <alternativeName>
        <fullName evidence="10">Very-long-chain 3-oxoacyl-CoA synthase</fullName>
    </alternativeName>
</protein>
<comment type="similarity">
    <text evidence="10">Belongs to the ELO family.</text>
</comment>
<dbReference type="EMBL" id="AAZO01003916">
    <property type="status" value="NOT_ANNOTATED_CDS"/>
    <property type="molecule type" value="Genomic_DNA"/>
</dbReference>
<dbReference type="KEGG" id="phu:Phum_PHUM336650"/>
<feature type="transmembrane region" description="Helical" evidence="10">
    <location>
        <begin position="43"/>
        <end position="61"/>
    </location>
</feature>
<feature type="transmembrane region" description="Helical" evidence="10">
    <location>
        <begin position="188"/>
        <end position="206"/>
    </location>
</feature>
<dbReference type="Pfam" id="PF01151">
    <property type="entry name" value="ELO"/>
    <property type="match status" value="1"/>
</dbReference>
<feature type="transmembrane region" description="Helical" evidence="10">
    <location>
        <begin position="130"/>
        <end position="147"/>
    </location>
</feature>
<reference evidence="12" key="3">
    <citation type="submission" date="2021-02" db="UniProtKB">
        <authorList>
            <consortium name="EnsemblMetazoa"/>
        </authorList>
    </citation>
    <scope>IDENTIFICATION</scope>
    <source>
        <strain evidence="12">USDA</strain>
    </source>
</reference>
<keyword evidence="8 10" id="KW-0472">Membrane</keyword>
<evidence type="ECO:0000256" key="7">
    <source>
        <dbReference type="ARBA" id="ARBA00023098"/>
    </source>
</evidence>
<reference evidence="11" key="2">
    <citation type="submission" date="2007-04" db="EMBL/GenBank/DDBJ databases">
        <title>The genome of the human body louse.</title>
        <authorList>
            <consortium name="The Human Body Louse Genome Consortium"/>
            <person name="Kirkness E."/>
            <person name="Walenz B."/>
            <person name="Hass B."/>
            <person name="Bruggner R."/>
            <person name="Strausberg R."/>
        </authorList>
    </citation>
    <scope>NUCLEOTIDE SEQUENCE</scope>
    <source>
        <strain evidence="11">USDA</strain>
    </source>
</reference>
<evidence type="ECO:0000256" key="10">
    <source>
        <dbReference type="RuleBase" id="RU361115"/>
    </source>
</evidence>
<reference evidence="11" key="1">
    <citation type="submission" date="2007-04" db="EMBL/GenBank/DDBJ databases">
        <title>Annotation of Pediculus humanus corporis strain USDA.</title>
        <authorList>
            <person name="Kirkness E."/>
            <person name="Hannick L."/>
            <person name="Hass B."/>
            <person name="Bruggner R."/>
            <person name="Lawson D."/>
            <person name="Bidwell S."/>
            <person name="Joardar V."/>
            <person name="Caler E."/>
            <person name="Walenz B."/>
            <person name="Inman J."/>
            <person name="Schobel S."/>
            <person name="Galinsky K."/>
            <person name="Amedeo P."/>
            <person name="Strausberg R."/>
        </authorList>
    </citation>
    <scope>NUCLEOTIDE SEQUENCE</scope>
    <source>
        <strain evidence="11">USDA</strain>
    </source>
</reference>
<evidence type="ECO:0000256" key="5">
    <source>
        <dbReference type="ARBA" id="ARBA00022832"/>
    </source>
</evidence>
<dbReference type="PANTHER" id="PTHR11157">
    <property type="entry name" value="FATTY ACID ACYL TRANSFERASE-RELATED"/>
    <property type="match status" value="1"/>
</dbReference>
<dbReference type="EC" id="2.3.1.199" evidence="10"/>
<dbReference type="InParanoid" id="E0VNK5"/>
<dbReference type="GO" id="GO:0019367">
    <property type="term" value="P:fatty acid elongation, saturated fatty acid"/>
    <property type="evidence" value="ECO:0007669"/>
    <property type="project" value="TreeGrafter"/>
</dbReference>
<evidence type="ECO:0000313" key="12">
    <source>
        <dbReference type="EnsemblMetazoa" id="PHUM336650-PA"/>
    </source>
</evidence>
<keyword evidence="3 10" id="KW-0808">Transferase</keyword>
<evidence type="ECO:0000313" key="13">
    <source>
        <dbReference type="Proteomes" id="UP000009046"/>
    </source>
</evidence>
<keyword evidence="6 10" id="KW-1133">Transmembrane helix</keyword>
<dbReference type="GO" id="GO:0005789">
    <property type="term" value="C:endoplasmic reticulum membrane"/>
    <property type="evidence" value="ECO:0007669"/>
    <property type="project" value="TreeGrafter"/>
</dbReference>
<feature type="transmembrane region" description="Helical" evidence="10">
    <location>
        <begin position="153"/>
        <end position="176"/>
    </location>
</feature>